<organism evidence="2">
    <name type="scientific">Arundo donax</name>
    <name type="common">Giant reed</name>
    <name type="synonym">Donax arundinaceus</name>
    <dbReference type="NCBI Taxonomy" id="35708"/>
    <lineage>
        <taxon>Eukaryota</taxon>
        <taxon>Viridiplantae</taxon>
        <taxon>Streptophyta</taxon>
        <taxon>Embryophyta</taxon>
        <taxon>Tracheophyta</taxon>
        <taxon>Spermatophyta</taxon>
        <taxon>Magnoliopsida</taxon>
        <taxon>Liliopsida</taxon>
        <taxon>Poales</taxon>
        <taxon>Poaceae</taxon>
        <taxon>PACMAD clade</taxon>
        <taxon>Arundinoideae</taxon>
        <taxon>Arundineae</taxon>
        <taxon>Arundo</taxon>
    </lineage>
</organism>
<feature type="region of interest" description="Disordered" evidence="1">
    <location>
        <begin position="1"/>
        <end position="22"/>
    </location>
</feature>
<sequence>MTVATATQTKSSVATNSAMAAR</sequence>
<dbReference type="AlphaFoldDB" id="A0A0A9BWR9"/>
<evidence type="ECO:0000313" key="2">
    <source>
        <dbReference type="EMBL" id="JAD66638.1"/>
    </source>
</evidence>
<protein>
    <submittedName>
        <fullName evidence="2">Uncharacterized protein</fullName>
    </submittedName>
</protein>
<accession>A0A0A9BWR9</accession>
<reference evidence="2" key="2">
    <citation type="journal article" date="2015" name="Data Brief">
        <title>Shoot transcriptome of the giant reed, Arundo donax.</title>
        <authorList>
            <person name="Barrero R.A."/>
            <person name="Guerrero F.D."/>
            <person name="Moolhuijzen P."/>
            <person name="Goolsby J.A."/>
            <person name="Tidwell J."/>
            <person name="Bellgard S.E."/>
            <person name="Bellgard M.I."/>
        </authorList>
    </citation>
    <scope>NUCLEOTIDE SEQUENCE</scope>
    <source>
        <tissue evidence="2">Shoot tissue taken approximately 20 cm above the soil surface</tissue>
    </source>
</reference>
<evidence type="ECO:0000256" key="1">
    <source>
        <dbReference type="SAM" id="MobiDB-lite"/>
    </source>
</evidence>
<reference evidence="2" key="1">
    <citation type="submission" date="2014-09" db="EMBL/GenBank/DDBJ databases">
        <authorList>
            <person name="Magalhaes I.L.F."/>
            <person name="Oliveira U."/>
            <person name="Santos F.R."/>
            <person name="Vidigal T.H.D.A."/>
            <person name="Brescovit A.D."/>
            <person name="Santos A.J."/>
        </authorList>
    </citation>
    <scope>NUCLEOTIDE SEQUENCE</scope>
    <source>
        <tissue evidence="2">Shoot tissue taken approximately 20 cm above the soil surface</tissue>
    </source>
</reference>
<proteinExistence type="predicted"/>
<name>A0A0A9BWR9_ARUDO</name>
<dbReference type="EMBL" id="GBRH01231257">
    <property type="protein sequence ID" value="JAD66638.1"/>
    <property type="molecule type" value="Transcribed_RNA"/>
</dbReference>